<accession>A0A1F7WQH1</accession>
<gene>
    <name evidence="2" type="ORF">A2008_09325</name>
</gene>
<dbReference type="AlphaFoldDB" id="A0A1F7WQH1"/>
<feature type="chain" id="PRO_5009533543" evidence="1">
    <location>
        <begin position="49"/>
        <end position="300"/>
    </location>
</feature>
<dbReference type="STRING" id="1817813.A2008_09325"/>
<name>A0A1F7WQH1_9BACT</name>
<evidence type="ECO:0000256" key="1">
    <source>
        <dbReference type="SAM" id="SignalP"/>
    </source>
</evidence>
<reference evidence="2 3" key="1">
    <citation type="journal article" date="2016" name="Nat. Commun.">
        <title>Thousands of microbial genomes shed light on interconnected biogeochemical processes in an aquifer system.</title>
        <authorList>
            <person name="Anantharaman K."/>
            <person name="Brown C.T."/>
            <person name="Hug L.A."/>
            <person name="Sharon I."/>
            <person name="Castelle C.J."/>
            <person name="Probst A.J."/>
            <person name="Thomas B.C."/>
            <person name="Singh A."/>
            <person name="Wilkins M.J."/>
            <person name="Karaoz U."/>
            <person name="Brodie E.L."/>
            <person name="Williams K.H."/>
            <person name="Hubbard S.S."/>
            <person name="Banfield J.F."/>
        </authorList>
    </citation>
    <scope>NUCLEOTIDE SEQUENCE [LARGE SCALE GENOMIC DNA]</scope>
</reference>
<keyword evidence="1" id="KW-0732">Signal</keyword>
<organism evidence="2 3">
    <name type="scientific">Candidatus Wallbacteria bacterium GWC2_49_35</name>
    <dbReference type="NCBI Taxonomy" id="1817813"/>
    <lineage>
        <taxon>Bacteria</taxon>
        <taxon>Candidatus Walliibacteriota</taxon>
    </lineage>
</organism>
<evidence type="ECO:0000313" key="2">
    <source>
        <dbReference type="EMBL" id="OGM04418.1"/>
    </source>
</evidence>
<feature type="signal peptide" evidence="1">
    <location>
        <begin position="1"/>
        <end position="48"/>
    </location>
</feature>
<dbReference type="Proteomes" id="UP000178735">
    <property type="component" value="Unassembled WGS sequence"/>
</dbReference>
<comment type="caution">
    <text evidence="2">The sequence shown here is derived from an EMBL/GenBank/DDBJ whole genome shotgun (WGS) entry which is preliminary data.</text>
</comment>
<sequence>MKNIIKMECIRDISDRAFGKTVGVYNKTIILLALAAALSFCLPSAAMADDAAAGRPLDEKILEKIDKNETLGFTAFGDIDGDKKDDIIITIDKTSEAELGGAPESKLALFADGKITVIDGFSIYIEKLELTDIDGCGNKEIIFLRRGGMKNLMEVFVLKAEKNGQSGEKTFKIAFKSDGVEEGKFDIIKPANIGGKVSDGLTMIIGGYLNAPGSIAPHVEFSHFYSFDQASGKIKLSKKHYERPKTLSQEYEMAYLNLLENNKSGAAKRLERIIKSAKNAKSEDSADILKACEELLAKLK</sequence>
<proteinExistence type="predicted"/>
<dbReference type="EMBL" id="MGFH01000144">
    <property type="protein sequence ID" value="OGM04418.1"/>
    <property type="molecule type" value="Genomic_DNA"/>
</dbReference>
<evidence type="ECO:0000313" key="3">
    <source>
        <dbReference type="Proteomes" id="UP000178735"/>
    </source>
</evidence>
<protein>
    <submittedName>
        <fullName evidence="2">Uncharacterized protein</fullName>
    </submittedName>
</protein>